<feature type="region of interest" description="Disordered" evidence="1">
    <location>
        <begin position="828"/>
        <end position="1076"/>
    </location>
</feature>
<feature type="compositionally biased region" description="Basic and acidic residues" evidence="1">
    <location>
        <begin position="841"/>
        <end position="852"/>
    </location>
</feature>
<dbReference type="PANTHER" id="PTHR34536:SF4">
    <property type="entry name" value="BTZ DOMAIN-CONTAINING PROTEIN"/>
    <property type="match status" value="1"/>
</dbReference>
<feature type="compositionally biased region" description="Basic and acidic residues" evidence="1">
    <location>
        <begin position="938"/>
        <end position="976"/>
    </location>
</feature>
<dbReference type="EMBL" id="GDJX01010904">
    <property type="protein sequence ID" value="JAT57032.1"/>
    <property type="molecule type" value="Transcribed_RNA"/>
</dbReference>
<proteinExistence type="predicted"/>
<feature type="compositionally biased region" description="Basic and acidic residues" evidence="1">
    <location>
        <begin position="900"/>
        <end position="912"/>
    </location>
</feature>
<gene>
    <name evidence="3" type="primary">BHLH56_0</name>
    <name evidence="2" type="synonym">BHLH56_2</name>
    <name evidence="2" type="ORF">g.72093</name>
    <name evidence="3" type="ORF">g.72095</name>
</gene>
<sequence length="1333" mass="145425">MSLPPKDAHGVKLFAWNANDTAAGVPIKKRRFLFKRSPSPPPSHSATPTADSCEIQLKETTSLEPESCVSGASGQMPDTGCADFRDASLQCRGEICTDKEMNLVQNFVSSPSCSEGPLFTLNNVTPGFGNGGKLISENRSAFRPISGSIPEAVEFRTTLGDGKFGNKLILSDKSAFQRVSANTELPLPLSRQSTGEPIAPLGSVKEVQSNSCKLELALSESESSSLSKQTDSGLAFSYDNQHSNRSNWDLNTTMDTWEKSNIDATLKYGQGGKDEDLELGYIHQRSEMDLVEKTHQESTDIHVMSGTCALTESAHSLKLSNTFLKLPSENSGINTDLNLQLNATFGSISLSNLGAPFVPTIPIPHKVSDSSFSVKPVTSSQVPDLAVCNTVKTEPTEEDDGSNKNVGASDFRSVSHTIVKSEAFAALEQGGVKTMCASGVITSASGGAIKSEQLEVPFLEGPRAAEGKAHYHGCPANASGTVNTWEVHHDRDGNASWSEDLAAQGLNVDCNKAHDIPVAPSVVTSQVMGESLMESVPVFITKPLVLNESKLNLIEDMPSNAGQGHDANQNIDNSTNIIPPPVISDINDSQGVQLAPTHVVPQDAKVNDIKASELLSESTAMVGDDLSQVKGASEVGDSTSELPLDSENEGTVPYFIPGVGEQTSYSDGGAQSCGFVSMDACTSHMPVDSKINETDVKAVVKKPESCGVINEPDGSYEVGGVKETVPKHGDDEDFEDGELRESLLRDAMKGSRNAKEKKNVSIKEGGISNVPVRTSSIVFGNENVLQNPDESKDVHCTTESEIRLCPVKDDACLNEMEDAKESYATVTESSKKKAVKFNRKMPQELAKEDSETKATCGQMLGSSPAKGLDNTGDDVGSQQIKAPADQPGPSKTDVSQTCDASKRVSSRSDRSSTTRLRLSSNASSGRINSSRSRSSSQSERERVKDRLVRRENVQMKSSRDESQIHRMHKSEKERDQGQALRKAGSDSMRMRGRNQQSDTLHGVWDPDRGAGRTGKKHVDDELCRPPPRRPSPGGRGPLPGGVQMVRRPMRDISPDDMDNSPLILRTRPNYEPGGNCLIRRERSLSPFQRRAAPHVSHISFASSTRPRARSPHLWSPSRRSPDVFDGHPDLMRCRSPDLRVERVRSPGERACFQENMLGRRHISPHMPQLHGEMNDVSLMRGHDLPKPGRHPQGNLRRFDLIDHRVNSDNFGHLQPGQFRGLEADDVYAEERRNSDEGHGLARPFRQHYIVGDGVNSDGSFHHRVEDISPRPIRLCQDVDGEFPGRGVSRGGGIRNRLGNMHRRLRGVDEQEDNYRHDNGQGWHGDVRLKRRRF</sequence>
<accession>A0A1D1Z8U1</accession>
<feature type="compositionally biased region" description="Low complexity" evidence="1">
    <location>
        <begin position="913"/>
        <end position="937"/>
    </location>
</feature>
<evidence type="ECO:0000313" key="3">
    <source>
        <dbReference type="EMBL" id="JAT63316.1"/>
    </source>
</evidence>
<evidence type="ECO:0000313" key="2">
    <source>
        <dbReference type="EMBL" id="JAT57032.1"/>
    </source>
</evidence>
<reference evidence="3" key="1">
    <citation type="submission" date="2015-07" db="EMBL/GenBank/DDBJ databases">
        <title>Transcriptome Assembly of Anthurium amnicola.</title>
        <authorList>
            <person name="Suzuki J."/>
        </authorList>
    </citation>
    <scope>NUCLEOTIDE SEQUENCE</scope>
</reference>
<dbReference type="EMBL" id="GDJX01004620">
    <property type="protein sequence ID" value="JAT63316.1"/>
    <property type="molecule type" value="Transcribed_RNA"/>
</dbReference>
<evidence type="ECO:0000256" key="1">
    <source>
        <dbReference type="SAM" id="MobiDB-lite"/>
    </source>
</evidence>
<protein>
    <submittedName>
        <fullName evidence="3">Putative transcription factor bHLH056</fullName>
    </submittedName>
</protein>
<feature type="compositionally biased region" description="Basic and acidic residues" evidence="1">
    <location>
        <begin position="1119"/>
        <end position="1128"/>
    </location>
</feature>
<feature type="compositionally biased region" description="Basic and acidic residues" evidence="1">
    <location>
        <begin position="1004"/>
        <end position="1023"/>
    </location>
</feature>
<feature type="region of interest" description="Disordered" evidence="1">
    <location>
        <begin position="1098"/>
        <end position="1128"/>
    </location>
</feature>
<dbReference type="PANTHER" id="PTHR34536">
    <property type="entry name" value="DENTIN SIALOPHOSPHOPROTEIN-LIKE PROTEIN"/>
    <property type="match status" value="1"/>
</dbReference>
<organism evidence="3">
    <name type="scientific">Anthurium amnicola</name>
    <dbReference type="NCBI Taxonomy" id="1678845"/>
    <lineage>
        <taxon>Eukaryota</taxon>
        <taxon>Viridiplantae</taxon>
        <taxon>Streptophyta</taxon>
        <taxon>Embryophyta</taxon>
        <taxon>Tracheophyta</taxon>
        <taxon>Spermatophyta</taxon>
        <taxon>Magnoliopsida</taxon>
        <taxon>Liliopsida</taxon>
        <taxon>Araceae</taxon>
        <taxon>Pothoideae</taxon>
        <taxon>Potheae</taxon>
        <taxon>Anthurium</taxon>
    </lineage>
</organism>
<name>A0A1D1Z8U1_9ARAE</name>